<evidence type="ECO:0000256" key="2">
    <source>
        <dbReference type="ARBA" id="ARBA00022840"/>
    </source>
</evidence>
<gene>
    <name evidence="4" type="ORF">A4U43_C07F32330</name>
</gene>
<dbReference type="PANTHER" id="PTHR10457">
    <property type="entry name" value="MEVALONATE KINASE/GALACTOKINASE"/>
    <property type="match status" value="1"/>
</dbReference>
<dbReference type="InterPro" id="IPR013750">
    <property type="entry name" value="GHMP_kinase_C_dom"/>
</dbReference>
<evidence type="ECO:0000313" key="4">
    <source>
        <dbReference type="EMBL" id="ONK64992.1"/>
    </source>
</evidence>
<feature type="domain" description="GHMP kinase C-terminal" evidence="3">
    <location>
        <begin position="59"/>
        <end position="131"/>
    </location>
</feature>
<evidence type="ECO:0000259" key="3">
    <source>
        <dbReference type="Pfam" id="PF08544"/>
    </source>
</evidence>
<keyword evidence="5" id="KW-1185">Reference proteome</keyword>
<dbReference type="Pfam" id="PF08544">
    <property type="entry name" value="GHMP_kinases_C"/>
    <property type="match status" value="1"/>
</dbReference>
<name>A0A5P1EGK5_ASPOF</name>
<dbReference type="AlphaFoldDB" id="A0A5P1EGK5"/>
<proteinExistence type="predicted"/>
<organism evidence="4 5">
    <name type="scientific">Asparagus officinalis</name>
    <name type="common">Garden asparagus</name>
    <dbReference type="NCBI Taxonomy" id="4686"/>
    <lineage>
        <taxon>Eukaryota</taxon>
        <taxon>Viridiplantae</taxon>
        <taxon>Streptophyta</taxon>
        <taxon>Embryophyta</taxon>
        <taxon>Tracheophyta</taxon>
        <taxon>Spermatophyta</taxon>
        <taxon>Magnoliopsida</taxon>
        <taxon>Liliopsida</taxon>
        <taxon>Asparagales</taxon>
        <taxon>Asparagaceae</taxon>
        <taxon>Asparagoideae</taxon>
        <taxon>Asparagus</taxon>
    </lineage>
</organism>
<evidence type="ECO:0000256" key="1">
    <source>
        <dbReference type="ARBA" id="ARBA00022741"/>
    </source>
</evidence>
<dbReference type="SUPFAM" id="SSF55060">
    <property type="entry name" value="GHMP Kinase, C-terminal domain"/>
    <property type="match status" value="1"/>
</dbReference>
<dbReference type="Gene3D" id="3.30.70.3170">
    <property type="match status" value="1"/>
</dbReference>
<dbReference type="Proteomes" id="UP000243459">
    <property type="component" value="Chromosome 7"/>
</dbReference>
<keyword evidence="2" id="KW-0067">ATP-binding</keyword>
<dbReference type="GO" id="GO:0004335">
    <property type="term" value="F:galactokinase activity"/>
    <property type="evidence" value="ECO:0007669"/>
    <property type="project" value="TreeGrafter"/>
</dbReference>
<keyword evidence="1" id="KW-0547">Nucleotide-binding</keyword>
<dbReference type="GO" id="GO:0004470">
    <property type="term" value="F:malic enzyme activity"/>
    <property type="evidence" value="ECO:0007669"/>
    <property type="project" value="InterPro"/>
</dbReference>
<evidence type="ECO:0000313" key="5">
    <source>
        <dbReference type="Proteomes" id="UP000243459"/>
    </source>
</evidence>
<dbReference type="Gene3D" id="1.20.1370.30">
    <property type="match status" value="1"/>
</dbReference>
<dbReference type="EMBL" id="CM007387">
    <property type="protein sequence ID" value="ONK64992.1"/>
    <property type="molecule type" value="Genomic_DNA"/>
</dbReference>
<dbReference type="GO" id="GO:0006012">
    <property type="term" value="P:galactose metabolic process"/>
    <property type="evidence" value="ECO:0007669"/>
    <property type="project" value="TreeGrafter"/>
</dbReference>
<protein>
    <recommendedName>
        <fullName evidence="3">GHMP kinase C-terminal domain-containing protein</fullName>
    </recommendedName>
</protein>
<dbReference type="GO" id="GO:0005524">
    <property type="term" value="F:ATP binding"/>
    <property type="evidence" value="ECO:0007669"/>
    <property type="project" value="UniProtKB-KW"/>
</dbReference>
<dbReference type="GO" id="GO:0016616">
    <property type="term" value="F:oxidoreductase activity, acting on the CH-OH group of donors, NAD or NADP as acceptor"/>
    <property type="evidence" value="ECO:0007669"/>
    <property type="project" value="InterPro"/>
</dbReference>
<dbReference type="PANTHER" id="PTHR10457:SF7">
    <property type="entry name" value="GALACTOKINASE-RELATED"/>
    <property type="match status" value="1"/>
</dbReference>
<reference evidence="5" key="1">
    <citation type="journal article" date="2017" name="Nat. Commun.">
        <title>The asparagus genome sheds light on the origin and evolution of a young Y chromosome.</title>
        <authorList>
            <person name="Harkess A."/>
            <person name="Zhou J."/>
            <person name="Xu C."/>
            <person name="Bowers J.E."/>
            <person name="Van der Hulst R."/>
            <person name="Ayyampalayam S."/>
            <person name="Mercati F."/>
            <person name="Riccardi P."/>
            <person name="McKain M.R."/>
            <person name="Kakrana A."/>
            <person name="Tang H."/>
            <person name="Ray J."/>
            <person name="Groenendijk J."/>
            <person name="Arikit S."/>
            <person name="Mathioni S.M."/>
            <person name="Nakano M."/>
            <person name="Shan H."/>
            <person name="Telgmann-Rauber A."/>
            <person name="Kanno A."/>
            <person name="Yue Z."/>
            <person name="Chen H."/>
            <person name="Li W."/>
            <person name="Chen Y."/>
            <person name="Xu X."/>
            <person name="Zhang Y."/>
            <person name="Luo S."/>
            <person name="Chen H."/>
            <person name="Gao J."/>
            <person name="Mao Z."/>
            <person name="Pires J.C."/>
            <person name="Luo M."/>
            <person name="Kudrna D."/>
            <person name="Wing R.A."/>
            <person name="Meyers B.C."/>
            <person name="Yi K."/>
            <person name="Kong H."/>
            <person name="Lavrijsen P."/>
            <person name="Sunseri F."/>
            <person name="Falavigna A."/>
            <person name="Ye Y."/>
            <person name="Leebens-Mack J.H."/>
            <person name="Chen G."/>
        </authorList>
    </citation>
    <scope>NUCLEOTIDE SEQUENCE [LARGE SCALE GENOMIC DNA]</scope>
    <source>
        <strain evidence="5">cv. DH0086</strain>
    </source>
</reference>
<accession>A0A5P1EGK5</accession>
<sequence length="163" mass="18385">MNSLCQYQMPLQRYVALMTLQERNERLFYKLLIDNVEELLHVVYTTALGEACQNDEDILKRLGDLVNDSHYSCSALYECSCSELEELVKVCRDNGALGARLMGAGWGGCTVALVKESIIPQFILNLKESFYQSWIEKGIINKNDLGLYVFSSKPSSGAIIFKL</sequence>
<dbReference type="InterPro" id="IPR036554">
    <property type="entry name" value="GHMP_kinase_C_sf"/>
</dbReference>
<dbReference type="GO" id="GO:0005829">
    <property type="term" value="C:cytosol"/>
    <property type="evidence" value="ECO:0007669"/>
    <property type="project" value="TreeGrafter"/>
</dbReference>
<dbReference type="Gramene" id="ONK64992">
    <property type="protein sequence ID" value="ONK64992"/>
    <property type="gene ID" value="A4U43_C07F32330"/>
</dbReference>